<evidence type="ECO:0000313" key="3">
    <source>
        <dbReference type="Proteomes" id="UP001472866"/>
    </source>
</evidence>
<name>A0AAX4PLG9_9CHLO</name>
<dbReference type="EMBL" id="CP151519">
    <property type="protein sequence ID" value="WZN67252.1"/>
    <property type="molecule type" value="Genomic_DNA"/>
</dbReference>
<sequence length="335" mass="37687">MNHGMRKNGDKNGRGGLLSWVGKTKNLIYVLLSVVLVAVLARVQLPRGQRDARSPEAADICREVTLTARGQGGRQELSAWNVSRYCEDITIDGACEELKDFTGLTDDEFQKRMERRGRFHFEGEHMFWNPGSKTELAWYYSSSVDYLFGNVVHRVNTGVLDRFLKHETHEPVLDYSGGTGNNAIYLAKKGLRVQYFGIGMAEKAFARYRVERNGLQDLVEFKEPYTRRTGYTFDPINGPLPQDGSLGSILATDVLEHIPNYHKVVEKMVDSIRVGGVIIEHSPFGSEQESSDQGEPDVRIHVSTGGISMEEAMGPRMKKLNSGSYMNVWVKMMSK</sequence>
<proteinExistence type="predicted"/>
<dbReference type="Gene3D" id="3.40.50.150">
    <property type="entry name" value="Vaccinia Virus protein VP39"/>
    <property type="match status" value="1"/>
</dbReference>
<keyword evidence="1" id="KW-1133">Transmembrane helix</keyword>
<feature type="transmembrane region" description="Helical" evidence="1">
    <location>
        <begin position="27"/>
        <end position="45"/>
    </location>
</feature>
<gene>
    <name evidence="2" type="ORF">HKI87_19g88250</name>
</gene>
<dbReference type="InterPro" id="IPR029063">
    <property type="entry name" value="SAM-dependent_MTases_sf"/>
</dbReference>
<keyword evidence="1" id="KW-0472">Membrane</keyword>
<dbReference type="AlphaFoldDB" id="A0AAX4PLG9"/>
<keyword evidence="3" id="KW-1185">Reference proteome</keyword>
<keyword evidence="1" id="KW-0812">Transmembrane</keyword>
<evidence type="ECO:0000313" key="2">
    <source>
        <dbReference type="EMBL" id="WZN67252.1"/>
    </source>
</evidence>
<protein>
    <recommendedName>
        <fullName evidence="4">Methyltransferase type 11 domain-containing protein</fullName>
    </recommendedName>
</protein>
<dbReference type="Proteomes" id="UP001472866">
    <property type="component" value="Chromosome 19"/>
</dbReference>
<evidence type="ECO:0008006" key="4">
    <source>
        <dbReference type="Google" id="ProtNLM"/>
    </source>
</evidence>
<organism evidence="2 3">
    <name type="scientific">Chloropicon roscoffensis</name>
    <dbReference type="NCBI Taxonomy" id="1461544"/>
    <lineage>
        <taxon>Eukaryota</taxon>
        <taxon>Viridiplantae</taxon>
        <taxon>Chlorophyta</taxon>
        <taxon>Chloropicophyceae</taxon>
        <taxon>Chloropicales</taxon>
        <taxon>Chloropicaceae</taxon>
        <taxon>Chloropicon</taxon>
    </lineage>
</organism>
<accession>A0AAX4PLG9</accession>
<dbReference type="SUPFAM" id="SSF53335">
    <property type="entry name" value="S-adenosyl-L-methionine-dependent methyltransferases"/>
    <property type="match status" value="1"/>
</dbReference>
<dbReference type="Pfam" id="PF13489">
    <property type="entry name" value="Methyltransf_23"/>
    <property type="match status" value="1"/>
</dbReference>
<evidence type="ECO:0000256" key="1">
    <source>
        <dbReference type="SAM" id="Phobius"/>
    </source>
</evidence>
<reference evidence="2 3" key="1">
    <citation type="submission" date="2024-03" db="EMBL/GenBank/DDBJ databases">
        <title>Complete genome sequence of the green alga Chloropicon roscoffensis RCC1871.</title>
        <authorList>
            <person name="Lemieux C."/>
            <person name="Pombert J.-F."/>
            <person name="Otis C."/>
            <person name="Turmel M."/>
        </authorList>
    </citation>
    <scope>NUCLEOTIDE SEQUENCE [LARGE SCALE GENOMIC DNA]</scope>
    <source>
        <strain evidence="2 3">RCC1871</strain>
    </source>
</reference>